<feature type="transmembrane region" description="Helical" evidence="7">
    <location>
        <begin position="133"/>
        <end position="151"/>
    </location>
</feature>
<feature type="transmembrane region" description="Helical" evidence="7">
    <location>
        <begin position="158"/>
        <end position="173"/>
    </location>
</feature>
<evidence type="ECO:0000313" key="9">
    <source>
        <dbReference type="Proteomes" id="UP001141950"/>
    </source>
</evidence>
<sequence length="174" mass="18825">MFLFFLKLGFLSFGGGYALIPLIEQEAAKRQWMSHDAFLDAVGVAGMSPGPVAVNLSSIIGYQTNGIGGAIAALVGLVLPSVLVTALLLIVIFRLRKKAFIDRVFYGLQPIVTALILFAVYRLGLGSLENTRMSGQLLVGIFIVGVCWIMLVRYRMHPLFILLFSAICGAAFLA</sequence>
<dbReference type="InterPro" id="IPR003370">
    <property type="entry name" value="Chromate_transpt"/>
</dbReference>
<dbReference type="GO" id="GO:0005886">
    <property type="term" value="C:plasma membrane"/>
    <property type="evidence" value="ECO:0007669"/>
    <property type="project" value="UniProtKB-SubCell"/>
</dbReference>
<keyword evidence="3" id="KW-1003">Cell membrane</keyword>
<comment type="similarity">
    <text evidence="2">Belongs to the chromate ion transporter (CHR) (TC 2.A.51) family.</text>
</comment>
<dbReference type="PANTHER" id="PTHR43663">
    <property type="entry name" value="CHROMATE TRANSPORT PROTEIN-RELATED"/>
    <property type="match status" value="1"/>
</dbReference>
<dbReference type="Proteomes" id="UP001141950">
    <property type="component" value="Unassembled WGS sequence"/>
</dbReference>
<proteinExistence type="inferred from homology"/>
<name>A0A9X2SBW8_9BACL</name>
<evidence type="ECO:0000256" key="2">
    <source>
        <dbReference type="ARBA" id="ARBA00005262"/>
    </source>
</evidence>
<gene>
    <name evidence="8" type="ORF">NQZ67_27550</name>
</gene>
<dbReference type="AlphaFoldDB" id="A0A9X2SBW8"/>
<dbReference type="InterPro" id="IPR052518">
    <property type="entry name" value="CHR_Transporter"/>
</dbReference>
<feature type="transmembrane region" description="Helical" evidence="7">
    <location>
        <begin position="104"/>
        <end position="121"/>
    </location>
</feature>
<accession>A0A9X2SBW8</accession>
<protein>
    <submittedName>
        <fullName evidence="8">Chromate transporter</fullName>
    </submittedName>
</protein>
<keyword evidence="9" id="KW-1185">Reference proteome</keyword>
<feature type="transmembrane region" description="Helical" evidence="7">
    <location>
        <begin position="67"/>
        <end position="92"/>
    </location>
</feature>
<dbReference type="Pfam" id="PF02417">
    <property type="entry name" value="Chromate_transp"/>
    <property type="match status" value="1"/>
</dbReference>
<dbReference type="GO" id="GO:0015109">
    <property type="term" value="F:chromate transmembrane transporter activity"/>
    <property type="evidence" value="ECO:0007669"/>
    <property type="project" value="InterPro"/>
</dbReference>
<evidence type="ECO:0000256" key="5">
    <source>
        <dbReference type="ARBA" id="ARBA00022989"/>
    </source>
</evidence>
<evidence type="ECO:0000313" key="8">
    <source>
        <dbReference type="EMBL" id="MCR2807651.1"/>
    </source>
</evidence>
<dbReference type="RefSeq" id="WP_257452342.1">
    <property type="nucleotide sequence ID" value="NZ_JANIPJ010000030.1"/>
</dbReference>
<reference evidence="8" key="1">
    <citation type="submission" date="2022-08" db="EMBL/GenBank/DDBJ databases">
        <title>The genomic sequence of strain Paenibacillus sp. SCIV0701.</title>
        <authorList>
            <person name="Zhao H."/>
        </authorList>
    </citation>
    <scope>NUCLEOTIDE SEQUENCE</scope>
    <source>
        <strain evidence="8">SCIV0701</strain>
    </source>
</reference>
<comment type="caution">
    <text evidence="8">The sequence shown here is derived from an EMBL/GenBank/DDBJ whole genome shotgun (WGS) entry which is preliminary data.</text>
</comment>
<evidence type="ECO:0000256" key="1">
    <source>
        <dbReference type="ARBA" id="ARBA00004651"/>
    </source>
</evidence>
<organism evidence="8 9">
    <name type="scientific">Paenibacillus soyae</name>
    <dbReference type="NCBI Taxonomy" id="2969249"/>
    <lineage>
        <taxon>Bacteria</taxon>
        <taxon>Bacillati</taxon>
        <taxon>Bacillota</taxon>
        <taxon>Bacilli</taxon>
        <taxon>Bacillales</taxon>
        <taxon>Paenibacillaceae</taxon>
        <taxon>Paenibacillus</taxon>
    </lineage>
</organism>
<evidence type="ECO:0000256" key="3">
    <source>
        <dbReference type="ARBA" id="ARBA00022475"/>
    </source>
</evidence>
<evidence type="ECO:0000256" key="6">
    <source>
        <dbReference type="ARBA" id="ARBA00023136"/>
    </source>
</evidence>
<keyword evidence="4 7" id="KW-0812">Transmembrane</keyword>
<evidence type="ECO:0000256" key="7">
    <source>
        <dbReference type="SAM" id="Phobius"/>
    </source>
</evidence>
<dbReference type="EMBL" id="JANIPJ010000030">
    <property type="protein sequence ID" value="MCR2807651.1"/>
    <property type="molecule type" value="Genomic_DNA"/>
</dbReference>
<dbReference type="PANTHER" id="PTHR43663:SF1">
    <property type="entry name" value="CHROMATE TRANSPORTER"/>
    <property type="match status" value="1"/>
</dbReference>
<keyword evidence="6 7" id="KW-0472">Membrane</keyword>
<evidence type="ECO:0000256" key="4">
    <source>
        <dbReference type="ARBA" id="ARBA00022692"/>
    </source>
</evidence>
<keyword evidence="5 7" id="KW-1133">Transmembrane helix</keyword>
<comment type="subcellular location">
    <subcellularLocation>
        <location evidence="1">Cell membrane</location>
        <topology evidence="1">Multi-pass membrane protein</topology>
    </subcellularLocation>
</comment>